<dbReference type="FunFam" id="3.20.20.70:FF:000016">
    <property type="entry name" value="Triosephosphate isomerase"/>
    <property type="match status" value="1"/>
</dbReference>
<dbReference type="NCBIfam" id="TIGR00419">
    <property type="entry name" value="tim"/>
    <property type="match status" value="1"/>
</dbReference>
<evidence type="ECO:0000256" key="4">
    <source>
        <dbReference type="ARBA" id="ARBA00022490"/>
    </source>
</evidence>
<dbReference type="PANTHER" id="PTHR21139">
    <property type="entry name" value="TRIOSEPHOSPHATE ISOMERASE"/>
    <property type="match status" value="1"/>
</dbReference>
<dbReference type="EMBL" id="DSUH01000105">
    <property type="protein sequence ID" value="HGU32137.1"/>
    <property type="molecule type" value="Genomic_DNA"/>
</dbReference>
<feature type="active site" description="Proton acceptor" evidence="7">
    <location>
        <position position="167"/>
    </location>
</feature>
<dbReference type="GO" id="GO:0006094">
    <property type="term" value="P:gluconeogenesis"/>
    <property type="evidence" value="ECO:0007669"/>
    <property type="project" value="UniProtKB-UniRule"/>
</dbReference>
<comment type="catalytic activity">
    <reaction evidence="7 8">
        <text>D-glyceraldehyde 3-phosphate = dihydroxyacetone phosphate</text>
        <dbReference type="Rhea" id="RHEA:18585"/>
        <dbReference type="ChEBI" id="CHEBI:57642"/>
        <dbReference type="ChEBI" id="CHEBI:59776"/>
        <dbReference type="EC" id="5.3.1.1"/>
    </reaction>
</comment>
<dbReference type="GO" id="GO:0005829">
    <property type="term" value="C:cytosol"/>
    <property type="evidence" value="ECO:0007669"/>
    <property type="project" value="TreeGrafter"/>
</dbReference>
<keyword evidence="4 7" id="KW-0963">Cytoplasm</keyword>
<dbReference type="PROSITE" id="PS51440">
    <property type="entry name" value="TIM_2"/>
    <property type="match status" value="1"/>
</dbReference>
<dbReference type="HAMAP" id="MF_00147_B">
    <property type="entry name" value="TIM_B"/>
    <property type="match status" value="1"/>
</dbReference>
<keyword evidence="6 7" id="KW-0413">Isomerase</keyword>
<feature type="binding site" evidence="7">
    <location>
        <position position="173"/>
    </location>
    <ligand>
        <name>substrate</name>
    </ligand>
</feature>
<evidence type="ECO:0000256" key="7">
    <source>
        <dbReference type="HAMAP-Rule" id="MF_00147"/>
    </source>
</evidence>
<proteinExistence type="inferred from homology"/>
<keyword evidence="5 7" id="KW-0324">Glycolysis</keyword>
<comment type="subunit">
    <text evidence="7 8">Homodimer.</text>
</comment>
<dbReference type="GO" id="GO:0006096">
    <property type="term" value="P:glycolytic process"/>
    <property type="evidence" value="ECO:0007669"/>
    <property type="project" value="UniProtKB-UniRule"/>
</dbReference>
<evidence type="ECO:0000256" key="1">
    <source>
        <dbReference type="ARBA" id="ARBA00004680"/>
    </source>
</evidence>
<name>A0A7C4RSC8_9BACT</name>
<evidence type="ECO:0000256" key="5">
    <source>
        <dbReference type="ARBA" id="ARBA00023152"/>
    </source>
</evidence>
<comment type="subcellular location">
    <subcellularLocation>
        <location evidence="7 8">Cytoplasm</location>
    </subcellularLocation>
</comment>
<dbReference type="InterPro" id="IPR035990">
    <property type="entry name" value="TIM_sf"/>
</dbReference>
<reference evidence="9" key="1">
    <citation type="journal article" date="2020" name="mSystems">
        <title>Genome- and Community-Level Interaction Insights into Carbon Utilization and Element Cycling Functions of Hydrothermarchaeota in Hydrothermal Sediment.</title>
        <authorList>
            <person name="Zhou Z."/>
            <person name="Liu Y."/>
            <person name="Xu W."/>
            <person name="Pan J."/>
            <person name="Luo Z.H."/>
            <person name="Li M."/>
        </authorList>
    </citation>
    <scope>NUCLEOTIDE SEQUENCE [LARGE SCALE GENOMIC DNA]</scope>
    <source>
        <strain evidence="9">SpSt-477</strain>
    </source>
</reference>
<feature type="binding site" evidence="7">
    <location>
        <begin position="234"/>
        <end position="235"/>
    </location>
    <ligand>
        <name>substrate</name>
    </ligand>
</feature>
<accession>A0A7C4RSC8</accession>
<keyword evidence="3 7" id="KW-0312">Gluconeogenesis</keyword>
<dbReference type="GO" id="GO:0004807">
    <property type="term" value="F:triose-phosphate isomerase activity"/>
    <property type="evidence" value="ECO:0007669"/>
    <property type="project" value="UniProtKB-UniRule"/>
</dbReference>
<evidence type="ECO:0000256" key="6">
    <source>
        <dbReference type="ARBA" id="ARBA00023235"/>
    </source>
</evidence>
<feature type="active site" description="Electrophile" evidence="7">
    <location>
        <position position="95"/>
    </location>
</feature>
<comment type="pathway">
    <text evidence="7 8">Carbohydrate biosynthesis; gluconeogenesis.</text>
</comment>
<dbReference type="GO" id="GO:0046166">
    <property type="term" value="P:glyceraldehyde-3-phosphate biosynthetic process"/>
    <property type="evidence" value="ECO:0007669"/>
    <property type="project" value="TreeGrafter"/>
</dbReference>
<evidence type="ECO:0000256" key="2">
    <source>
        <dbReference type="ARBA" id="ARBA00007422"/>
    </source>
</evidence>
<feature type="binding site" evidence="7">
    <location>
        <begin position="10"/>
        <end position="12"/>
    </location>
    <ligand>
        <name>substrate</name>
    </ligand>
</feature>
<comment type="function">
    <text evidence="7">Involved in the gluconeogenesis. Catalyzes stereospecifically the conversion of dihydroxyacetone phosphate (DHAP) to D-glyceraldehyde-3-phosphate (G3P).</text>
</comment>
<dbReference type="Pfam" id="PF00121">
    <property type="entry name" value="TIM"/>
    <property type="match status" value="1"/>
</dbReference>
<dbReference type="SUPFAM" id="SSF51351">
    <property type="entry name" value="Triosephosphate isomerase (TIM)"/>
    <property type="match status" value="1"/>
</dbReference>
<dbReference type="PANTHER" id="PTHR21139:SF42">
    <property type="entry name" value="TRIOSEPHOSPHATE ISOMERASE"/>
    <property type="match status" value="1"/>
</dbReference>
<feature type="binding site" evidence="7">
    <location>
        <position position="213"/>
    </location>
    <ligand>
        <name>substrate</name>
    </ligand>
</feature>
<dbReference type="EC" id="5.3.1.1" evidence="7 8"/>
<dbReference type="InterPro" id="IPR013785">
    <property type="entry name" value="Aldolase_TIM"/>
</dbReference>
<comment type="similarity">
    <text evidence="2 7 8">Belongs to the triosephosphate isomerase family.</text>
</comment>
<dbReference type="UniPathway" id="UPA00109">
    <property type="reaction ID" value="UER00189"/>
</dbReference>
<protein>
    <recommendedName>
        <fullName evidence="7 8">Triosephosphate isomerase</fullName>
        <shortName evidence="7">TIM</shortName>
        <shortName evidence="7">TPI</shortName>
        <ecNumber evidence="7 8">5.3.1.1</ecNumber>
    </recommendedName>
    <alternativeName>
        <fullName evidence="7">Triose-phosphate isomerase</fullName>
    </alternativeName>
</protein>
<comment type="caution">
    <text evidence="9">The sequence shown here is derived from an EMBL/GenBank/DDBJ whole genome shotgun (WGS) entry which is preliminary data.</text>
</comment>
<sequence>MNRKPLIAANWKMYKTLPEAVDTAREMAACLAAERADVMIAPPFVCLPGVYDVVRHYAIALGAQNLYWEKEGAFTGEVSADMLRSVGCRYVLIGHSERRQYFGETDETVCRKIGAAIGAGLIPVLCIGETEAERDAGRTFVVLRAQLQGGLKGMDPTQLSDLVIAYEPVWAIGTGRTASAEQIQEAHAHVRGILSEITNKGLANSVRILYGGSVKPGNAKEILALADVDGALVGGASLQAASFAAIVDACGT</sequence>
<dbReference type="InterPro" id="IPR022896">
    <property type="entry name" value="TrioseP_Isoase_bac/euk"/>
</dbReference>
<dbReference type="InterPro" id="IPR000652">
    <property type="entry name" value="Triosephosphate_isomerase"/>
</dbReference>
<evidence type="ECO:0000313" key="9">
    <source>
        <dbReference type="EMBL" id="HGU32137.1"/>
    </source>
</evidence>
<organism evidence="9">
    <name type="scientific">Desulfatirhabdium butyrativorans</name>
    <dbReference type="NCBI Taxonomy" id="340467"/>
    <lineage>
        <taxon>Bacteria</taxon>
        <taxon>Pseudomonadati</taxon>
        <taxon>Thermodesulfobacteriota</taxon>
        <taxon>Desulfobacteria</taxon>
        <taxon>Desulfobacterales</taxon>
        <taxon>Desulfatirhabdiaceae</taxon>
        <taxon>Desulfatirhabdium</taxon>
    </lineage>
</organism>
<dbReference type="Gene3D" id="3.20.20.70">
    <property type="entry name" value="Aldolase class I"/>
    <property type="match status" value="1"/>
</dbReference>
<evidence type="ECO:0000256" key="3">
    <source>
        <dbReference type="ARBA" id="ARBA00022432"/>
    </source>
</evidence>
<comment type="pathway">
    <text evidence="1 7 8">Carbohydrate degradation; glycolysis; D-glyceraldehyde 3-phosphate from glycerone phosphate: step 1/1.</text>
</comment>
<dbReference type="UniPathway" id="UPA00138"/>
<dbReference type="InterPro" id="IPR020861">
    <property type="entry name" value="Triosephosphate_isomerase_AS"/>
</dbReference>
<dbReference type="CDD" id="cd00311">
    <property type="entry name" value="TIM"/>
    <property type="match status" value="1"/>
</dbReference>
<evidence type="ECO:0000256" key="8">
    <source>
        <dbReference type="RuleBase" id="RU363013"/>
    </source>
</evidence>
<dbReference type="AlphaFoldDB" id="A0A7C4RSC8"/>
<dbReference type="PROSITE" id="PS00171">
    <property type="entry name" value="TIM_1"/>
    <property type="match status" value="1"/>
</dbReference>
<gene>
    <name evidence="7" type="primary">tpiA</name>
    <name evidence="9" type="ORF">ENS29_04695</name>
</gene>
<dbReference type="GO" id="GO:0019563">
    <property type="term" value="P:glycerol catabolic process"/>
    <property type="evidence" value="ECO:0007669"/>
    <property type="project" value="TreeGrafter"/>
</dbReference>